<feature type="chain" id="PRO_5039176225" description="Lipoprotein LpqE" evidence="2">
    <location>
        <begin position="21"/>
        <end position="219"/>
    </location>
</feature>
<comment type="caution">
    <text evidence="3">The sequence shown here is derived from an EMBL/GenBank/DDBJ whole genome shotgun (WGS) entry which is preliminary data.</text>
</comment>
<evidence type="ECO:0000256" key="2">
    <source>
        <dbReference type="SAM" id="SignalP"/>
    </source>
</evidence>
<organism evidence="3 4">
    <name type="scientific">Nocardia bovistercoris</name>
    <dbReference type="NCBI Taxonomy" id="2785916"/>
    <lineage>
        <taxon>Bacteria</taxon>
        <taxon>Bacillati</taxon>
        <taxon>Actinomycetota</taxon>
        <taxon>Actinomycetes</taxon>
        <taxon>Mycobacteriales</taxon>
        <taxon>Nocardiaceae</taxon>
        <taxon>Nocardia</taxon>
    </lineage>
</organism>
<feature type="region of interest" description="Disordered" evidence="1">
    <location>
        <begin position="200"/>
        <end position="219"/>
    </location>
</feature>
<sequence>MLMVAALAAGAAIAVSGCSAGQISQTADQVAAVNGSSVDAEKIALRNVHIVYPGEGYTNVKGGSALIALSIINTSETKSDTLVSVTSDLGQVKLTPAAGSSAVVIEPQQNVVAASPVNEAKVEAGHGDSHGGDSHGAPSTVAPSSAAKPPIAPENAPIKIEITGLTRDITPGLTYSVLFNFERNGPVKIEVPVDAGIHAERHESDKSGPAAESHGSGGH</sequence>
<gene>
    <name evidence="3" type="ORF">IT779_19825</name>
</gene>
<keyword evidence="2" id="KW-0732">Signal</keyword>
<evidence type="ECO:0000313" key="4">
    <source>
        <dbReference type="Proteomes" id="UP000655751"/>
    </source>
</evidence>
<feature type="compositionally biased region" description="Basic and acidic residues" evidence="1">
    <location>
        <begin position="122"/>
        <end position="133"/>
    </location>
</feature>
<protein>
    <recommendedName>
        <fullName evidence="5">Lipoprotein LpqE</fullName>
    </recommendedName>
</protein>
<evidence type="ECO:0008006" key="5">
    <source>
        <dbReference type="Google" id="ProtNLM"/>
    </source>
</evidence>
<reference evidence="3" key="1">
    <citation type="submission" date="2020-11" db="EMBL/GenBank/DDBJ databases">
        <title>Nocardia NEAU-351.nov., a novel actinomycete isolated from the cow dung.</title>
        <authorList>
            <person name="Zhang X."/>
        </authorList>
    </citation>
    <scope>NUCLEOTIDE SEQUENCE</scope>
    <source>
        <strain evidence="3">NEAU-351</strain>
    </source>
</reference>
<keyword evidence="4" id="KW-1185">Reference proteome</keyword>
<dbReference type="Gene3D" id="2.60.40.1890">
    <property type="entry name" value="PCu(A)C copper chaperone"/>
    <property type="match status" value="1"/>
</dbReference>
<dbReference type="InterPro" id="IPR036182">
    <property type="entry name" value="PCuAC_sf"/>
</dbReference>
<accession>A0A931IEB2</accession>
<feature type="signal peptide" evidence="2">
    <location>
        <begin position="1"/>
        <end position="20"/>
    </location>
</feature>
<feature type="region of interest" description="Disordered" evidence="1">
    <location>
        <begin position="122"/>
        <end position="155"/>
    </location>
</feature>
<proteinExistence type="predicted"/>
<evidence type="ECO:0000313" key="3">
    <source>
        <dbReference type="EMBL" id="MBH0778532.1"/>
    </source>
</evidence>
<name>A0A931IEB2_9NOCA</name>
<dbReference type="EMBL" id="JADMLG010000008">
    <property type="protein sequence ID" value="MBH0778532.1"/>
    <property type="molecule type" value="Genomic_DNA"/>
</dbReference>
<evidence type="ECO:0000256" key="1">
    <source>
        <dbReference type="SAM" id="MobiDB-lite"/>
    </source>
</evidence>
<dbReference type="AlphaFoldDB" id="A0A931IEB2"/>
<dbReference type="Proteomes" id="UP000655751">
    <property type="component" value="Unassembled WGS sequence"/>
</dbReference>